<keyword evidence="1" id="KW-0812">Transmembrane</keyword>
<dbReference type="EMBL" id="KQ947424">
    <property type="protein sequence ID" value="KUJ12346.1"/>
    <property type="molecule type" value="Genomic_DNA"/>
</dbReference>
<feature type="transmembrane region" description="Helical" evidence="1">
    <location>
        <begin position="125"/>
        <end position="142"/>
    </location>
</feature>
<keyword evidence="1" id="KW-0472">Membrane</keyword>
<dbReference type="InParanoid" id="A0A194WWJ3"/>
<dbReference type="KEGG" id="psco:LY89DRAFT_738134"/>
<name>A0A194WWJ3_MOLSC</name>
<sequence length="219" mass="25689">MSVVRSNTVSERTSITRFSFHNNYIEASCTIVKHEETVQVQLLPRQANHLAQLGAALHLSTMLWAFLVESLPHMFCVLVRHYWQIWFSELIHAFSLLLGWLILYRAACGKKLFSTRVRRTIRHDLKLRAFQLILTMWTSLYLTGFQAREMLRQVYYCGERGRNCKLPGQIWYTAGPDAEVWTTYLWKFIIIPITLNLFAGIRLLGDWHNSRDHMDSLTI</sequence>
<evidence type="ECO:0000256" key="1">
    <source>
        <dbReference type="SAM" id="Phobius"/>
    </source>
</evidence>
<reference evidence="2 3" key="1">
    <citation type="submission" date="2015-10" db="EMBL/GenBank/DDBJ databases">
        <title>Full genome of DAOMC 229536 Phialocephala scopiformis, a fungal endophyte of spruce producing the potent anti-insectan compound rugulosin.</title>
        <authorList>
            <consortium name="DOE Joint Genome Institute"/>
            <person name="Walker A.K."/>
            <person name="Frasz S.L."/>
            <person name="Seifert K.A."/>
            <person name="Miller J.D."/>
            <person name="Mondo S.J."/>
            <person name="Labutti K."/>
            <person name="Lipzen A."/>
            <person name="Dockter R."/>
            <person name="Kennedy M."/>
            <person name="Grigoriev I.V."/>
            <person name="Spatafora J.W."/>
        </authorList>
    </citation>
    <scope>NUCLEOTIDE SEQUENCE [LARGE SCALE GENOMIC DNA]</scope>
    <source>
        <strain evidence="2 3">CBS 120377</strain>
    </source>
</reference>
<dbReference type="RefSeq" id="XP_018066701.1">
    <property type="nucleotide sequence ID" value="XM_018220331.1"/>
</dbReference>
<organism evidence="2 3">
    <name type="scientific">Mollisia scopiformis</name>
    <name type="common">Conifer needle endophyte fungus</name>
    <name type="synonym">Phialocephala scopiformis</name>
    <dbReference type="NCBI Taxonomy" id="149040"/>
    <lineage>
        <taxon>Eukaryota</taxon>
        <taxon>Fungi</taxon>
        <taxon>Dikarya</taxon>
        <taxon>Ascomycota</taxon>
        <taxon>Pezizomycotina</taxon>
        <taxon>Leotiomycetes</taxon>
        <taxon>Helotiales</taxon>
        <taxon>Mollisiaceae</taxon>
        <taxon>Mollisia</taxon>
    </lineage>
</organism>
<feature type="transmembrane region" description="Helical" evidence="1">
    <location>
        <begin position="83"/>
        <end position="104"/>
    </location>
</feature>
<feature type="transmembrane region" description="Helical" evidence="1">
    <location>
        <begin position="50"/>
        <end position="71"/>
    </location>
</feature>
<evidence type="ECO:0000313" key="3">
    <source>
        <dbReference type="Proteomes" id="UP000070700"/>
    </source>
</evidence>
<dbReference type="GeneID" id="28830057"/>
<feature type="transmembrane region" description="Helical" evidence="1">
    <location>
        <begin position="184"/>
        <end position="204"/>
    </location>
</feature>
<proteinExistence type="predicted"/>
<dbReference type="Proteomes" id="UP000070700">
    <property type="component" value="Unassembled WGS sequence"/>
</dbReference>
<dbReference type="AlphaFoldDB" id="A0A194WWJ3"/>
<keyword evidence="1" id="KW-1133">Transmembrane helix</keyword>
<accession>A0A194WWJ3</accession>
<gene>
    <name evidence="2" type="ORF">LY89DRAFT_738134</name>
</gene>
<keyword evidence="3" id="KW-1185">Reference proteome</keyword>
<protein>
    <submittedName>
        <fullName evidence="2">Uncharacterized protein</fullName>
    </submittedName>
</protein>
<evidence type="ECO:0000313" key="2">
    <source>
        <dbReference type="EMBL" id="KUJ12346.1"/>
    </source>
</evidence>